<feature type="non-terminal residue" evidence="5">
    <location>
        <position position="1"/>
    </location>
</feature>
<dbReference type="GO" id="GO:0015627">
    <property type="term" value="C:type II protein secretion system complex"/>
    <property type="evidence" value="ECO:0007669"/>
    <property type="project" value="TreeGrafter"/>
</dbReference>
<gene>
    <name evidence="5" type="ORF">MNBD_NITROSPINAE04-458</name>
</gene>
<dbReference type="InterPro" id="IPR050810">
    <property type="entry name" value="Bact_Secretion_Sys_Channel"/>
</dbReference>
<dbReference type="AlphaFoldDB" id="A0A3B1CKB4"/>
<dbReference type="PRINTS" id="PR00811">
    <property type="entry name" value="BCTERIALGSPD"/>
</dbReference>
<evidence type="ECO:0000259" key="4">
    <source>
        <dbReference type="Pfam" id="PF00263"/>
    </source>
</evidence>
<sequence>SFISSIDGSIHRQVEIEARIYEVTLNDDYSLGVDWTKIGFDNGRGVISSSSIIAAPVGAVSAKAFSLGANYSRGNFAGVLSALKEQGDIKIISQPRLLTLNNQPALIKVGTDHPFFEAQVTEGSSNNRDRVSITVRYVTIGVVLSVTPQISQDGWIILDISPSITRLVGTDRIVDNITLLPLATAPVIDVKQSSTLVRLRDREMVVISGLIQEETSDTERKVPLLGDIPGVGKLFTGTYKSTSKRELIVFLTPKIIN</sequence>
<keyword evidence="3" id="KW-0472">Membrane</keyword>
<accession>A0A3B1CKB4</accession>
<dbReference type="InterPro" id="IPR001775">
    <property type="entry name" value="GspD/PilQ"/>
</dbReference>
<evidence type="ECO:0000313" key="5">
    <source>
        <dbReference type="EMBL" id="VAX24388.1"/>
    </source>
</evidence>
<organism evidence="5">
    <name type="scientific">hydrothermal vent metagenome</name>
    <dbReference type="NCBI Taxonomy" id="652676"/>
    <lineage>
        <taxon>unclassified sequences</taxon>
        <taxon>metagenomes</taxon>
        <taxon>ecological metagenomes</taxon>
    </lineage>
</organism>
<protein>
    <recommendedName>
        <fullName evidence="4">Type II/III secretion system secretin-like domain-containing protein</fullName>
    </recommendedName>
</protein>
<dbReference type="EMBL" id="UOGA01000271">
    <property type="protein sequence ID" value="VAX24388.1"/>
    <property type="molecule type" value="Genomic_DNA"/>
</dbReference>
<dbReference type="Pfam" id="PF00263">
    <property type="entry name" value="Secretin"/>
    <property type="match status" value="1"/>
</dbReference>
<dbReference type="PANTHER" id="PTHR30332">
    <property type="entry name" value="PROBABLE GENERAL SECRETION PATHWAY PROTEIN D"/>
    <property type="match status" value="1"/>
</dbReference>
<proteinExistence type="predicted"/>
<feature type="domain" description="Type II/III secretion system secretin-like" evidence="4">
    <location>
        <begin position="82"/>
        <end position="256"/>
    </location>
</feature>
<dbReference type="GO" id="GO:0016020">
    <property type="term" value="C:membrane"/>
    <property type="evidence" value="ECO:0007669"/>
    <property type="project" value="UniProtKB-SubCell"/>
</dbReference>
<name>A0A3B1CKB4_9ZZZZ</name>
<dbReference type="InterPro" id="IPR004846">
    <property type="entry name" value="T2SS/T3SS_dom"/>
</dbReference>
<comment type="subcellular location">
    <subcellularLocation>
        <location evidence="1">Membrane</location>
    </subcellularLocation>
</comment>
<evidence type="ECO:0000256" key="1">
    <source>
        <dbReference type="ARBA" id="ARBA00004370"/>
    </source>
</evidence>
<dbReference type="GO" id="GO:0009306">
    <property type="term" value="P:protein secretion"/>
    <property type="evidence" value="ECO:0007669"/>
    <property type="project" value="InterPro"/>
</dbReference>
<reference evidence="5" key="1">
    <citation type="submission" date="2018-06" db="EMBL/GenBank/DDBJ databases">
        <authorList>
            <person name="Zhirakovskaya E."/>
        </authorList>
    </citation>
    <scope>NUCLEOTIDE SEQUENCE</scope>
</reference>
<evidence type="ECO:0000256" key="2">
    <source>
        <dbReference type="ARBA" id="ARBA00022729"/>
    </source>
</evidence>
<evidence type="ECO:0000256" key="3">
    <source>
        <dbReference type="ARBA" id="ARBA00023136"/>
    </source>
</evidence>
<keyword evidence="2" id="KW-0732">Signal</keyword>
<dbReference type="PANTHER" id="PTHR30332:SF24">
    <property type="entry name" value="SECRETIN GSPD-RELATED"/>
    <property type="match status" value="1"/>
</dbReference>